<sequence>MEQAFEMEKDAIRATMYTHDQNYQNPNARLAEIEHGTAATISHAVQEADDARIASATQQLESIAELTRVPLLIFRTEVRKQPFATLVSLKLAKQDVVGLREALSTRLPRRGVSPSSAAAAPPPCGEGLALGDMYKVGCTGSRPTTADTVKALTRVDPSSLFGALNLQERSPPRMDHGMRARSEKDLGCRSPSTCCRPERPGVEGGGSTMASAEVSRDLADVSPIEAWRVDPR</sequence>
<evidence type="ECO:0000313" key="2">
    <source>
        <dbReference type="EMBL" id="CAK0867785.1"/>
    </source>
</evidence>
<feature type="compositionally biased region" description="Basic and acidic residues" evidence="1">
    <location>
        <begin position="170"/>
        <end position="187"/>
    </location>
</feature>
<evidence type="ECO:0000313" key="3">
    <source>
        <dbReference type="Proteomes" id="UP001189429"/>
    </source>
</evidence>
<comment type="caution">
    <text evidence="2">The sequence shown here is derived from an EMBL/GenBank/DDBJ whole genome shotgun (WGS) entry which is preliminary data.</text>
</comment>
<gene>
    <name evidence="2" type="ORF">PCOR1329_LOCUS54643</name>
</gene>
<protein>
    <recommendedName>
        <fullName evidence="4">Prohibitin</fullName>
    </recommendedName>
</protein>
<name>A0ABN9V4M2_9DINO</name>
<keyword evidence="3" id="KW-1185">Reference proteome</keyword>
<organism evidence="2 3">
    <name type="scientific">Prorocentrum cordatum</name>
    <dbReference type="NCBI Taxonomy" id="2364126"/>
    <lineage>
        <taxon>Eukaryota</taxon>
        <taxon>Sar</taxon>
        <taxon>Alveolata</taxon>
        <taxon>Dinophyceae</taxon>
        <taxon>Prorocentrales</taxon>
        <taxon>Prorocentraceae</taxon>
        <taxon>Prorocentrum</taxon>
    </lineage>
</organism>
<proteinExistence type="predicted"/>
<feature type="region of interest" description="Disordered" evidence="1">
    <location>
        <begin position="168"/>
        <end position="232"/>
    </location>
</feature>
<dbReference type="Proteomes" id="UP001189429">
    <property type="component" value="Unassembled WGS sequence"/>
</dbReference>
<dbReference type="EMBL" id="CAUYUJ010016682">
    <property type="protein sequence ID" value="CAK0867785.1"/>
    <property type="molecule type" value="Genomic_DNA"/>
</dbReference>
<accession>A0ABN9V4M2</accession>
<reference evidence="2" key="1">
    <citation type="submission" date="2023-10" db="EMBL/GenBank/DDBJ databases">
        <authorList>
            <person name="Chen Y."/>
            <person name="Shah S."/>
            <person name="Dougan E. K."/>
            <person name="Thang M."/>
            <person name="Chan C."/>
        </authorList>
    </citation>
    <scope>NUCLEOTIDE SEQUENCE [LARGE SCALE GENOMIC DNA]</scope>
</reference>
<evidence type="ECO:0008006" key="4">
    <source>
        <dbReference type="Google" id="ProtNLM"/>
    </source>
</evidence>
<evidence type="ECO:0000256" key="1">
    <source>
        <dbReference type="SAM" id="MobiDB-lite"/>
    </source>
</evidence>